<evidence type="ECO:0000313" key="2">
    <source>
        <dbReference type="Proteomes" id="UP000591272"/>
    </source>
</evidence>
<reference evidence="1 2" key="1">
    <citation type="submission" date="2020-07" db="EMBL/GenBank/DDBJ databases">
        <title>Sequencing the genomes of 1000 actinobacteria strains.</title>
        <authorList>
            <person name="Klenk H.-P."/>
        </authorList>
    </citation>
    <scope>NUCLEOTIDE SEQUENCE [LARGE SCALE GENOMIC DNA]</scope>
    <source>
        <strain evidence="1 2">DSM 43461</strain>
    </source>
</reference>
<dbReference type="RefSeq" id="WP_268247877.1">
    <property type="nucleotide sequence ID" value="NZ_BMRD01000031.1"/>
</dbReference>
<dbReference type="Proteomes" id="UP000591272">
    <property type="component" value="Unassembled WGS sequence"/>
</dbReference>
<sequence length="40" mass="4370">MSAHDLRNAGDLSAFRFEDRTARGQRNPLEAPIAVNVTGD</sequence>
<proteinExistence type="predicted"/>
<organism evidence="1 2">
    <name type="scientific">Actinomadura citrea</name>
    <dbReference type="NCBI Taxonomy" id="46158"/>
    <lineage>
        <taxon>Bacteria</taxon>
        <taxon>Bacillati</taxon>
        <taxon>Actinomycetota</taxon>
        <taxon>Actinomycetes</taxon>
        <taxon>Streptosporangiales</taxon>
        <taxon>Thermomonosporaceae</taxon>
        <taxon>Actinomadura</taxon>
    </lineage>
</organism>
<evidence type="ECO:0000313" key="1">
    <source>
        <dbReference type="EMBL" id="NYE14875.1"/>
    </source>
</evidence>
<keyword evidence="2" id="KW-1185">Reference proteome</keyword>
<dbReference type="EMBL" id="JACCBT010000001">
    <property type="protein sequence ID" value="NYE14875.1"/>
    <property type="molecule type" value="Genomic_DNA"/>
</dbReference>
<comment type="caution">
    <text evidence="1">The sequence shown here is derived from an EMBL/GenBank/DDBJ whole genome shotgun (WGS) entry which is preliminary data.</text>
</comment>
<protein>
    <submittedName>
        <fullName evidence="1">Uncharacterized protein</fullName>
    </submittedName>
</protein>
<name>A0A7Y9KET9_9ACTN</name>
<gene>
    <name evidence="1" type="ORF">BJ999_005171</name>
</gene>
<accession>A0A7Y9KET9</accession>
<dbReference type="AlphaFoldDB" id="A0A7Y9KET9"/>